<keyword evidence="11" id="KW-0325">Glycoprotein</keyword>
<dbReference type="PRINTS" id="PR01609">
    <property type="entry name" value="CD36FAMILY"/>
</dbReference>
<dbReference type="OrthoDB" id="10024078at2759"/>
<feature type="disulfide bond" evidence="12">
    <location>
        <begin position="301"/>
        <end position="357"/>
    </location>
</feature>
<evidence type="ECO:0000256" key="13">
    <source>
        <dbReference type="SAM" id="Phobius"/>
    </source>
</evidence>
<dbReference type="GO" id="GO:0007608">
    <property type="term" value="P:sensory perception of smell"/>
    <property type="evidence" value="ECO:0007669"/>
    <property type="project" value="UniProtKB-KW"/>
</dbReference>
<name>A0A6H5J3G4_9HYME</name>
<protein>
    <recommendedName>
        <fullName evidence="16">Sensory neuron membrane protein 1</fullName>
    </recommendedName>
</protein>
<evidence type="ECO:0000256" key="5">
    <source>
        <dbReference type="ARBA" id="ARBA00022692"/>
    </source>
</evidence>
<dbReference type="Pfam" id="PF01130">
    <property type="entry name" value="CD36"/>
    <property type="match status" value="1"/>
</dbReference>
<evidence type="ECO:0000256" key="8">
    <source>
        <dbReference type="ARBA" id="ARBA00023136"/>
    </source>
</evidence>
<dbReference type="PRINTS" id="PR01610">
    <property type="entry name" value="CD36ANTIGEN"/>
</dbReference>
<keyword evidence="8 13" id="KW-0472">Membrane</keyword>
<keyword evidence="4" id="KW-0716">Sensory transduction</keyword>
<evidence type="ECO:0000256" key="9">
    <source>
        <dbReference type="ARBA" id="ARBA00023157"/>
    </source>
</evidence>
<dbReference type="PANTHER" id="PTHR11923">
    <property type="entry name" value="SCAVENGER RECEPTOR CLASS B TYPE-1 SR-B1"/>
    <property type="match status" value="1"/>
</dbReference>
<feature type="transmembrane region" description="Helical" evidence="13">
    <location>
        <begin position="9"/>
        <end position="32"/>
    </location>
</feature>
<dbReference type="Proteomes" id="UP000479190">
    <property type="component" value="Unassembled WGS sequence"/>
</dbReference>
<keyword evidence="15" id="KW-1185">Reference proteome</keyword>
<dbReference type="PANTHER" id="PTHR11923:SF69">
    <property type="entry name" value="SENSORY NEURON MEMBRANE PROTEIN 1"/>
    <property type="match status" value="1"/>
</dbReference>
<sequence length="620" mass="70771">MALTRMQKIGIAGGCLFFTGILLMTAIMPALVKTFIKQKVALKPGWQMRNLWSKLPFPIYYQFYVFNVTNPEQVAEGEKPIVQEVGPYTYDAWHEKINMIDYEEDDTVSFTIKNTFFYNQQKSGALTGDEEVIVPRYFVLGLVNAILRIKFNVIPFIDDAVQAVFHKPESLFVKAKVKDILFTGMPIDCRQIFSGPGALVCNEIKLKWKEYHMIKYDDNYYGMSLFGWMNGTDSKDRLRVRRGSANFMQVGEVVEYNGKEALDVWQDERCDAFNGTDGTIFHPFFDQSGRDDLVSFSPSMCRSLACKFDAKTEFAGLKTLRYVGDIGTDPDHNEADKCFCEAPDDCLKKGVYDLYKCVHAPLLVSNPHFYNADPYYLKAVEGLAPNKDKHEMYVDMDPFSGAILNAHLRVQFNMIITKVEQFSLMKNFPAALLPLLWVDENVELPDFLLEEVISGHRLYSIGVATEYIMILIGLGMCGYAGYKYYKANRSSKLDLKDIKMATNTLDISRRPTIINPTPDFETRKPRDADILYRRTSASSGLVGSELQLKLYQYHQVSSDRSENLSKRTININSVVAETRAADSFCYYRYYQTAVEGEEAVSREVGTRVKQVQREIVQLYG</sequence>
<dbReference type="GO" id="GO:0005737">
    <property type="term" value="C:cytoplasm"/>
    <property type="evidence" value="ECO:0007669"/>
    <property type="project" value="TreeGrafter"/>
</dbReference>
<evidence type="ECO:0000256" key="12">
    <source>
        <dbReference type="PIRSR" id="PIRSR605428-52"/>
    </source>
</evidence>
<dbReference type="GO" id="GO:0005044">
    <property type="term" value="F:scavenger receptor activity"/>
    <property type="evidence" value="ECO:0007669"/>
    <property type="project" value="TreeGrafter"/>
</dbReference>
<dbReference type="AlphaFoldDB" id="A0A6H5J3G4"/>
<keyword evidence="9 12" id="KW-1015">Disulfide bond</keyword>
<keyword evidence="7 13" id="KW-1133">Transmembrane helix</keyword>
<evidence type="ECO:0000256" key="7">
    <source>
        <dbReference type="ARBA" id="ARBA00022989"/>
    </source>
</evidence>
<dbReference type="InterPro" id="IPR005428">
    <property type="entry name" value="CD36/SCARB1/SNMP1"/>
</dbReference>
<feature type="transmembrane region" description="Helical" evidence="13">
    <location>
        <begin position="458"/>
        <end position="482"/>
    </location>
</feature>
<evidence type="ECO:0000256" key="3">
    <source>
        <dbReference type="ARBA" id="ARBA00022475"/>
    </source>
</evidence>
<keyword evidence="6" id="KW-0552">Olfaction</keyword>
<feature type="disulfide bond" evidence="12">
    <location>
        <begin position="340"/>
        <end position="346"/>
    </location>
</feature>
<proteinExistence type="inferred from homology"/>
<dbReference type="GO" id="GO:0005886">
    <property type="term" value="C:plasma membrane"/>
    <property type="evidence" value="ECO:0007669"/>
    <property type="project" value="UniProtKB-SubCell"/>
</dbReference>
<evidence type="ECO:0000256" key="4">
    <source>
        <dbReference type="ARBA" id="ARBA00022606"/>
    </source>
</evidence>
<gene>
    <name evidence="14" type="ORF">TBRA_LOCUS14297</name>
</gene>
<dbReference type="EMBL" id="CADCXV010001216">
    <property type="protein sequence ID" value="CAB0042691.1"/>
    <property type="molecule type" value="Genomic_DNA"/>
</dbReference>
<accession>A0A6H5J3G4</accession>
<organism evidence="14 15">
    <name type="scientific">Trichogramma brassicae</name>
    <dbReference type="NCBI Taxonomy" id="86971"/>
    <lineage>
        <taxon>Eukaryota</taxon>
        <taxon>Metazoa</taxon>
        <taxon>Ecdysozoa</taxon>
        <taxon>Arthropoda</taxon>
        <taxon>Hexapoda</taxon>
        <taxon>Insecta</taxon>
        <taxon>Pterygota</taxon>
        <taxon>Neoptera</taxon>
        <taxon>Endopterygota</taxon>
        <taxon>Hymenoptera</taxon>
        <taxon>Apocrita</taxon>
        <taxon>Proctotrupomorpha</taxon>
        <taxon>Chalcidoidea</taxon>
        <taxon>Trichogrammatidae</taxon>
        <taxon>Trichogramma</taxon>
    </lineage>
</organism>
<evidence type="ECO:0008006" key="16">
    <source>
        <dbReference type="Google" id="ProtNLM"/>
    </source>
</evidence>
<feature type="disulfide bond" evidence="12">
    <location>
        <begin position="270"/>
        <end position="338"/>
    </location>
</feature>
<comment type="similarity">
    <text evidence="2">Belongs to the CD36 family.</text>
</comment>
<evidence type="ECO:0000256" key="11">
    <source>
        <dbReference type="ARBA" id="ARBA00023180"/>
    </source>
</evidence>
<reference evidence="14 15" key="1">
    <citation type="submission" date="2020-02" db="EMBL/GenBank/DDBJ databases">
        <authorList>
            <person name="Ferguson B K."/>
        </authorList>
    </citation>
    <scope>NUCLEOTIDE SEQUENCE [LARGE SCALE GENOMIC DNA]</scope>
</reference>
<comment type="subcellular location">
    <subcellularLocation>
        <location evidence="1">Cell membrane</location>
        <topology evidence="1">Multi-pass membrane protein</topology>
    </subcellularLocation>
</comment>
<keyword evidence="5 13" id="KW-0812">Transmembrane</keyword>
<evidence type="ECO:0000256" key="6">
    <source>
        <dbReference type="ARBA" id="ARBA00022725"/>
    </source>
</evidence>
<evidence type="ECO:0000313" key="15">
    <source>
        <dbReference type="Proteomes" id="UP000479190"/>
    </source>
</evidence>
<evidence type="ECO:0000256" key="10">
    <source>
        <dbReference type="ARBA" id="ARBA00023170"/>
    </source>
</evidence>
<keyword evidence="10" id="KW-0675">Receptor</keyword>
<evidence type="ECO:0000256" key="2">
    <source>
        <dbReference type="ARBA" id="ARBA00010532"/>
    </source>
</evidence>
<keyword evidence="3" id="KW-1003">Cell membrane</keyword>
<dbReference type="InterPro" id="IPR002159">
    <property type="entry name" value="CD36_fam"/>
</dbReference>
<evidence type="ECO:0000256" key="1">
    <source>
        <dbReference type="ARBA" id="ARBA00004651"/>
    </source>
</evidence>
<evidence type="ECO:0000313" key="14">
    <source>
        <dbReference type="EMBL" id="CAB0042691.1"/>
    </source>
</evidence>